<dbReference type="InterPro" id="IPR003838">
    <property type="entry name" value="ABC3_permease_C"/>
</dbReference>
<evidence type="ECO:0000256" key="6">
    <source>
        <dbReference type="ARBA" id="ARBA00038076"/>
    </source>
</evidence>
<keyword evidence="3 7" id="KW-0812">Transmembrane</keyword>
<proteinExistence type="inferred from homology"/>
<protein>
    <submittedName>
        <fullName evidence="9">ABC transporter permease</fullName>
    </submittedName>
</protein>
<feature type="transmembrane region" description="Helical" evidence="7">
    <location>
        <begin position="337"/>
        <end position="359"/>
    </location>
</feature>
<feature type="transmembrane region" description="Helical" evidence="7">
    <location>
        <begin position="296"/>
        <end position="322"/>
    </location>
</feature>
<dbReference type="PANTHER" id="PTHR30572:SF4">
    <property type="entry name" value="ABC TRANSPORTER PERMEASE YTRF"/>
    <property type="match status" value="1"/>
</dbReference>
<dbReference type="RefSeq" id="WP_380975925.1">
    <property type="nucleotide sequence ID" value="NZ_JBHTEF010000001.1"/>
</dbReference>
<accession>A0ABW2SRH1</accession>
<evidence type="ECO:0000256" key="4">
    <source>
        <dbReference type="ARBA" id="ARBA00022989"/>
    </source>
</evidence>
<dbReference type="EMBL" id="JBHTEF010000001">
    <property type="protein sequence ID" value="MFC7582088.1"/>
    <property type="molecule type" value="Genomic_DNA"/>
</dbReference>
<evidence type="ECO:0000259" key="8">
    <source>
        <dbReference type="Pfam" id="PF02687"/>
    </source>
</evidence>
<keyword evidence="4 7" id="KW-1133">Transmembrane helix</keyword>
<dbReference type="Pfam" id="PF02687">
    <property type="entry name" value="FtsX"/>
    <property type="match status" value="1"/>
</dbReference>
<dbReference type="PANTHER" id="PTHR30572">
    <property type="entry name" value="MEMBRANE COMPONENT OF TRANSPORTER-RELATED"/>
    <property type="match status" value="1"/>
</dbReference>
<organism evidence="9 10">
    <name type="scientific">Schaalia naturae</name>
    <dbReference type="NCBI Taxonomy" id="635203"/>
    <lineage>
        <taxon>Bacteria</taxon>
        <taxon>Bacillati</taxon>
        <taxon>Actinomycetota</taxon>
        <taxon>Actinomycetes</taxon>
        <taxon>Actinomycetales</taxon>
        <taxon>Actinomycetaceae</taxon>
        <taxon>Schaalia</taxon>
    </lineage>
</organism>
<evidence type="ECO:0000256" key="5">
    <source>
        <dbReference type="ARBA" id="ARBA00023136"/>
    </source>
</evidence>
<evidence type="ECO:0000313" key="10">
    <source>
        <dbReference type="Proteomes" id="UP001596527"/>
    </source>
</evidence>
<keyword evidence="2" id="KW-1003">Cell membrane</keyword>
<evidence type="ECO:0000256" key="3">
    <source>
        <dbReference type="ARBA" id="ARBA00022692"/>
    </source>
</evidence>
<feature type="transmembrane region" description="Helical" evidence="7">
    <location>
        <begin position="252"/>
        <end position="276"/>
    </location>
</feature>
<comment type="similarity">
    <text evidence="6">Belongs to the ABC-4 integral membrane protein family.</text>
</comment>
<comment type="caution">
    <text evidence="9">The sequence shown here is derived from an EMBL/GenBank/DDBJ whole genome shotgun (WGS) entry which is preliminary data.</text>
</comment>
<name>A0ABW2SRH1_9ACTO</name>
<evidence type="ECO:0000256" key="2">
    <source>
        <dbReference type="ARBA" id="ARBA00022475"/>
    </source>
</evidence>
<sequence length="376" mass="39342">MDGHRRMYLRMITQSFWHRASRVLIASLSIAVGATTLSCLGLVAYAVPAQMARELRSYGANMVVLPDGAASLSADQLDAADRAVGDAALGRAAYQYANLLYNQQAVQVMGTDIEDALSVRPYWEIDGSAPTGADEILVGESVADLYRFSVGEKVGLTEPTTEDGAARQLTVTGILRTGGAEDDLIVTNPQTLAEFTGGVTAYDVIEYSVDADGADLAAVADAVGAQGTGMEAEVVRRVSESESGVAQTLQTLIWIVSVIICLLTLISISATLSAVVSERAREIGLKKALGALARDVMGEFVGESVLLGLLGGAVGAALGVWIADEISMRAFAVQIGVNWWVVPLTLVFSVAVALVGSLLPARRISAINPVDVLGGE</sequence>
<keyword evidence="5 7" id="KW-0472">Membrane</keyword>
<feature type="domain" description="ABC3 transporter permease C-terminal" evidence="8">
    <location>
        <begin position="255"/>
        <end position="369"/>
    </location>
</feature>
<evidence type="ECO:0000313" key="9">
    <source>
        <dbReference type="EMBL" id="MFC7582088.1"/>
    </source>
</evidence>
<dbReference type="Proteomes" id="UP001596527">
    <property type="component" value="Unassembled WGS sequence"/>
</dbReference>
<evidence type="ECO:0000256" key="1">
    <source>
        <dbReference type="ARBA" id="ARBA00004651"/>
    </source>
</evidence>
<gene>
    <name evidence="9" type="ORF">ACFQWG_12875</name>
</gene>
<reference evidence="10" key="1">
    <citation type="journal article" date="2019" name="Int. J. Syst. Evol. Microbiol.">
        <title>The Global Catalogue of Microorganisms (GCM) 10K type strain sequencing project: providing services to taxonomists for standard genome sequencing and annotation.</title>
        <authorList>
            <consortium name="The Broad Institute Genomics Platform"/>
            <consortium name="The Broad Institute Genome Sequencing Center for Infectious Disease"/>
            <person name="Wu L."/>
            <person name="Ma J."/>
        </authorList>
    </citation>
    <scope>NUCLEOTIDE SEQUENCE [LARGE SCALE GENOMIC DNA]</scope>
    <source>
        <strain evidence="10">CCUG 56698</strain>
    </source>
</reference>
<keyword evidence="10" id="KW-1185">Reference proteome</keyword>
<comment type="subcellular location">
    <subcellularLocation>
        <location evidence="1">Cell membrane</location>
        <topology evidence="1">Multi-pass membrane protein</topology>
    </subcellularLocation>
</comment>
<dbReference type="InterPro" id="IPR050250">
    <property type="entry name" value="Macrolide_Exporter_MacB"/>
</dbReference>
<evidence type="ECO:0000256" key="7">
    <source>
        <dbReference type="SAM" id="Phobius"/>
    </source>
</evidence>